<dbReference type="Gene3D" id="3.10.180.10">
    <property type="entry name" value="2,3-Dihydroxybiphenyl 1,2-Dioxygenase, domain 1"/>
    <property type="match status" value="2"/>
</dbReference>
<evidence type="ECO:0000259" key="1">
    <source>
        <dbReference type="Pfam" id="PF00903"/>
    </source>
</evidence>
<dbReference type="VEuPathDB" id="FungiDB:KLMA_30481"/>
<dbReference type="CDD" id="cd07262">
    <property type="entry name" value="VOC_like"/>
    <property type="match status" value="2"/>
</dbReference>
<dbReference type="OrthoDB" id="10249419at2759"/>
<sequence length="261" mass="28088">MLSHVGVGTNDLQKAKKFYDAVLAVIGSDEGVVETVQSGHKRLVYSDGKDLFLVSEPINGQPATVGNGVTIGFLCRSEEEVVKFHDVAVANGGVSIEDPPGLRAHKLLLTIYTFKGTAEEEGHLPSNKKIKSMLYFNVNVGTNDIKRAKAFYDAVLGSIGIGEGELVVNDSGHQKVFYRKDGEVFIVCKPINGEPANVGNGSTVGFRCGSPEEVDKFHAAVVAQGGVNIEDPVGPRGERRYTGYFRDLDGNKIAAQYVKDD</sequence>
<dbReference type="Pfam" id="PF00903">
    <property type="entry name" value="Glyoxalase"/>
    <property type="match status" value="2"/>
</dbReference>
<feature type="domain" description="Glyoxalase/fosfomycin resistance/dioxygenase" evidence="1">
    <location>
        <begin position="2"/>
        <end position="106"/>
    </location>
</feature>
<dbReference type="Proteomes" id="UP000065495">
    <property type="component" value="Chromosome 3"/>
</dbReference>
<feature type="domain" description="Glyoxalase/fosfomycin resistance/dioxygenase" evidence="1">
    <location>
        <begin position="138"/>
        <end position="253"/>
    </location>
</feature>
<dbReference type="AlphaFoldDB" id="W0T835"/>
<proteinExistence type="predicted"/>
<dbReference type="InterPro" id="IPR004360">
    <property type="entry name" value="Glyas_Fos-R_dOase_dom"/>
</dbReference>
<evidence type="ECO:0000313" key="2">
    <source>
        <dbReference type="EMBL" id="BAO39777.2"/>
    </source>
</evidence>
<evidence type="ECO:0000313" key="3">
    <source>
        <dbReference type="Proteomes" id="UP000065495"/>
    </source>
</evidence>
<accession>W0T835</accession>
<dbReference type="PANTHER" id="PTHR35006">
    <property type="entry name" value="GLYOXALASE FAMILY PROTEIN (AFU_ORTHOLOGUE AFUA_5G14830)"/>
    <property type="match status" value="1"/>
</dbReference>
<gene>
    <name evidence="2" type="ORF">KLMA_30482</name>
</gene>
<name>W0T835_KLUMD</name>
<organism evidence="2 3">
    <name type="scientific">Kluyveromyces marxianus (strain DMKU3-1042 / BCC 29191 / NBRC 104275)</name>
    <name type="common">Yeast</name>
    <name type="synonym">Candida kefyr</name>
    <dbReference type="NCBI Taxonomy" id="1003335"/>
    <lineage>
        <taxon>Eukaryota</taxon>
        <taxon>Fungi</taxon>
        <taxon>Dikarya</taxon>
        <taxon>Ascomycota</taxon>
        <taxon>Saccharomycotina</taxon>
        <taxon>Saccharomycetes</taxon>
        <taxon>Saccharomycetales</taxon>
        <taxon>Saccharomycetaceae</taxon>
        <taxon>Kluyveromyces</taxon>
    </lineage>
</organism>
<dbReference type="EMBL" id="AP012215">
    <property type="protein sequence ID" value="BAO39777.2"/>
    <property type="molecule type" value="Genomic_DNA"/>
</dbReference>
<dbReference type="SUPFAM" id="SSF54593">
    <property type="entry name" value="Glyoxalase/Bleomycin resistance protein/Dihydroxybiphenyl dioxygenase"/>
    <property type="match status" value="2"/>
</dbReference>
<dbReference type="PANTHER" id="PTHR35006:SF1">
    <property type="entry name" value="BLL2941 PROTEIN"/>
    <property type="match status" value="1"/>
</dbReference>
<dbReference type="InterPro" id="IPR029068">
    <property type="entry name" value="Glyas_Bleomycin-R_OHBP_Dase"/>
</dbReference>
<reference evidence="2 3" key="1">
    <citation type="journal article" date="2015" name="Biotechnol. Biofuels">
        <title>Genetic basis of the highly efficient yeast Kluyveromyces marxianus: complete genome sequence and transcriptome analyses.</title>
        <authorList>
            <person name="Lertwattanasakul N."/>
            <person name="Kosaka T."/>
            <person name="Hosoyama A."/>
            <person name="Suzuki Y."/>
            <person name="Rodrussamee N."/>
            <person name="Matsutani M."/>
            <person name="Murata M."/>
            <person name="Fujimoto N."/>
            <person name="Suprayogi"/>
            <person name="Tsuchikane K."/>
            <person name="Limtong S."/>
            <person name="Fujita N."/>
            <person name="Yamada M."/>
        </authorList>
    </citation>
    <scope>NUCLEOTIDE SEQUENCE [LARGE SCALE GENOMIC DNA]</scope>
    <source>
        <strain evidence="3">DMKU3-1042 / BCC 29191 / NBRC 104275</strain>
    </source>
</reference>
<protein>
    <submittedName>
        <fullName evidence="2">Glyoxalase super family protein</fullName>
    </submittedName>
</protein>